<name>A0A224YK90_9ACAR</name>
<proteinExistence type="predicted"/>
<evidence type="ECO:0000313" key="1">
    <source>
        <dbReference type="EMBL" id="MAA14384.1"/>
    </source>
</evidence>
<reference evidence="1" key="1">
    <citation type="journal article" date="2017" name="Parasit. Vectors">
        <title>Sialotranscriptomics of Rhipicephalus zambeziensis reveals intricate expression profiles of secretory proteins and suggests tight temporal transcriptional regulation during blood-feeding.</title>
        <authorList>
            <person name="de Castro M.H."/>
            <person name="de Klerk D."/>
            <person name="Pienaar R."/>
            <person name="Rees D.J.G."/>
            <person name="Mans B.J."/>
        </authorList>
    </citation>
    <scope>NUCLEOTIDE SEQUENCE</scope>
    <source>
        <tissue evidence="1">Salivary glands</tissue>
    </source>
</reference>
<protein>
    <submittedName>
        <fullName evidence="1">Uncharacterized protein</fullName>
    </submittedName>
</protein>
<dbReference type="EMBL" id="GFPF01003238">
    <property type="protein sequence ID" value="MAA14384.1"/>
    <property type="molecule type" value="Transcribed_RNA"/>
</dbReference>
<sequence>MYCMFYCITCEAAVSLTLVQIFSSFHKKALWHFHSDEYSVSVGSTWNESFCFVSLLLPRVALHWLVVAHRQFESAVTASLSCCEAANRICKEQLVDRHLCNSLPQSSGHESSGSLVMWSVKKNECFVNL</sequence>
<accession>A0A224YK90</accession>
<organism evidence="1">
    <name type="scientific">Rhipicephalus zambeziensis</name>
    <dbReference type="NCBI Taxonomy" id="60191"/>
    <lineage>
        <taxon>Eukaryota</taxon>
        <taxon>Metazoa</taxon>
        <taxon>Ecdysozoa</taxon>
        <taxon>Arthropoda</taxon>
        <taxon>Chelicerata</taxon>
        <taxon>Arachnida</taxon>
        <taxon>Acari</taxon>
        <taxon>Parasitiformes</taxon>
        <taxon>Ixodida</taxon>
        <taxon>Ixodoidea</taxon>
        <taxon>Ixodidae</taxon>
        <taxon>Rhipicephalinae</taxon>
        <taxon>Rhipicephalus</taxon>
        <taxon>Rhipicephalus</taxon>
    </lineage>
</organism>
<dbReference type="AlphaFoldDB" id="A0A224YK90"/>